<feature type="compositionally biased region" description="Low complexity" evidence="3">
    <location>
        <begin position="453"/>
        <end position="467"/>
    </location>
</feature>
<evidence type="ECO:0000259" key="4">
    <source>
        <dbReference type="SMART" id="SM01017"/>
    </source>
</evidence>
<proteinExistence type="inferred from homology"/>
<dbReference type="OrthoDB" id="7785529at2759"/>
<dbReference type="PANTHER" id="PTHR11188">
    <property type="entry name" value="ARRESTIN DOMAIN CONTAINING PROTEIN"/>
    <property type="match status" value="1"/>
</dbReference>
<dbReference type="SUPFAM" id="SSF81296">
    <property type="entry name" value="E set domains"/>
    <property type="match status" value="1"/>
</dbReference>
<evidence type="ECO:0000256" key="1">
    <source>
        <dbReference type="ARBA" id="ARBA00037950"/>
    </source>
</evidence>
<keyword evidence="6" id="KW-1185">Reference proteome</keyword>
<dbReference type="Gene3D" id="2.60.40.640">
    <property type="match status" value="2"/>
</dbReference>
<sequence length="562" mass="62804">MGLLAKLKATNFRKHEIPVTSARVPTSEPTKRRYTYSTGRNFKASNLTRDFYINQEAPHHVWRPNEYICGEAVLVLKRDVENIAITLSLVGEVRLRGLGARTRSEKLFERSTVVYGETEESLPEGETVVNGLTKGEHRFPFRLKVPSKSIYTSIKFEKGSIAYYIQCTLRPLQNRCTDEVMAMCEKSISVMVPLDVGMLPKPKTKTVVLQSPSSLKQVAVEQDSSSGVTRRTGGSKQSGSTMVTTGSYSKTVTISVDLPSSGYVVGEVIPVQLHLAHYREYSHSAGLIATLVRICRVEDTSKENVIETFRKDICQTVSPVYVDPETLECALTVYLKVPLDAFPTLRLPNKRFSFQYYVEVLVNLSRKNLAYTESNRVVDAATNSQVSNHPSKSIEEMLSILQRKIQAGSNTDSFHDDDRESMIFFKDLINVDKLKRLRNVTGMSIEIVVGTTKTSGPTSISIPSSTSEQNAIPPVATTNEESPVASSSSNEPSQLEVKDYTYASKKHQKSQMESNFLFEFDENSTMPLPEYTPNSLFEVADDKDELELQRLKELESEPPMAA</sequence>
<dbReference type="AlphaFoldDB" id="A0A1G4IPN2"/>
<dbReference type="InterPro" id="IPR014756">
    <property type="entry name" value="Ig_E-set"/>
</dbReference>
<protein>
    <recommendedName>
        <fullName evidence="2">pH-response regulator protein palF/RIM8</fullName>
    </recommendedName>
</protein>
<dbReference type="Pfam" id="PF02752">
    <property type="entry name" value="Arrestin_C"/>
    <property type="match status" value="1"/>
</dbReference>
<dbReference type="InterPro" id="IPR050357">
    <property type="entry name" value="Arrestin_domain-protein"/>
</dbReference>
<feature type="compositionally biased region" description="Low complexity" evidence="3">
    <location>
        <begin position="224"/>
        <end position="235"/>
    </location>
</feature>
<gene>
    <name evidence="5" type="ORF">LAME_0A05116G</name>
</gene>
<name>A0A1G4IPN2_9SACH</name>
<evidence type="ECO:0000313" key="5">
    <source>
        <dbReference type="EMBL" id="SCU78619.1"/>
    </source>
</evidence>
<dbReference type="SMART" id="SM01017">
    <property type="entry name" value="Arrestin_C"/>
    <property type="match status" value="1"/>
</dbReference>
<dbReference type="GO" id="GO:0070086">
    <property type="term" value="P:ubiquitin-dependent endocytosis"/>
    <property type="evidence" value="ECO:0007669"/>
    <property type="project" value="TreeGrafter"/>
</dbReference>
<dbReference type="Pfam" id="PF00339">
    <property type="entry name" value="Arrestin_N"/>
    <property type="match status" value="1"/>
</dbReference>
<dbReference type="GO" id="GO:0030674">
    <property type="term" value="F:protein-macromolecule adaptor activity"/>
    <property type="evidence" value="ECO:0007669"/>
    <property type="project" value="TreeGrafter"/>
</dbReference>
<evidence type="ECO:0000313" key="6">
    <source>
        <dbReference type="Proteomes" id="UP000191144"/>
    </source>
</evidence>
<evidence type="ECO:0000256" key="2">
    <source>
        <dbReference type="ARBA" id="ARBA00040066"/>
    </source>
</evidence>
<feature type="domain" description="Arrestin C-terminal-like" evidence="4">
    <location>
        <begin position="248"/>
        <end position="386"/>
    </location>
</feature>
<feature type="compositionally biased region" description="Low complexity" evidence="3">
    <location>
        <begin position="479"/>
        <end position="493"/>
    </location>
</feature>
<dbReference type="InterPro" id="IPR014752">
    <property type="entry name" value="Arrestin-like_C"/>
</dbReference>
<dbReference type="PANTHER" id="PTHR11188:SF161">
    <property type="entry name" value="PH-RESPONSE REGULATOR PROTEIN PALF_RIM8"/>
    <property type="match status" value="1"/>
</dbReference>
<organism evidence="5 6">
    <name type="scientific">Lachancea meyersii CBS 8951</name>
    <dbReference type="NCBI Taxonomy" id="1266667"/>
    <lineage>
        <taxon>Eukaryota</taxon>
        <taxon>Fungi</taxon>
        <taxon>Dikarya</taxon>
        <taxon>Ascomycota</taxon>
        <taxon>Saccharomycotina</taxon>
        <taxon>Saccharomycetes</taxon>
        <taxon>Saccharomycetales</taxon>
        <taxon>Saccharomycetaceae</taxon>
        <taxon>Lachancea</taxon>
    </lineage>
</organism>
<dbReference type="GO" id="GO:0005829">
    <property type="term" value="C:cytosol"/>
    <property type="evidence" value="ECO:0007669"/>
    <property type="project" value="TreeGrafter"/>
</dbReference>
<evidence type="ECO:0000256" key="3">
    <source>
        <dbReference type="SAM" id="MobiDB-lite"/>
    </source>
</evidence>
<dbReference type="InterPro" id="IPR011021">
    <property type="entry name" value="Arrestin-like_N"/>
</dbReference>
<reference evidence="6" key="1">
    <citation type="submission" date="2016-03" db="EMBL/GenBank/DDBJ databases">
        <authorList>
            <person name="Devillers Hugo."/>
        </authorList>
    </citation>
    <scope>NUCLEOTIDE SEQUENCE [LARGE SCALE GENOMIC DNA]</scope>
</reference>
<accession>A0A1G4IPN2</accession>
<dbReference type="GO" id="GO:0005886">
    <property type="term" value="C:plasma membrane"/>
    <property type="evidence" value="ECO:0007669"/>
    <property type="project" value="TreeGrafter"/>
</dbReference>
<dbReference type="GO" id="GO:0031625">
    <property type="term" value="F:ubiquitin protein ligase binding"/>
    <property type="evidence" value="ECO:0007669"/>
    <property type="project" value="TreeGrafter"/>
</dbReference>
<feature type="region of interest" description="Disordered" evidence="3">
    <location>
        <begin position="453"/>
        <end position="496"/>
    </location>
</feature>
<dbReference type="Proteomes" id="UP000191144">
    <property type="component" value="Chromosome A"/>
</dbReference>
<dbReference type="InterPro" id="IPR011022">
    <property type="entry name" value="Arrestin_C-like"/>
</dbReference>
<feature type="region of interest" description="Disordered" evidence="3">
    <location>
        <begin position="220"/>
        <end position="242"/>
    </location>
</feature>
<comment type="similarity">
    <text evidence="1">Belongs to the arrestin family. PalF/RIM8 subfamily.</text>
</comment>
<dbReference type="EMBL" id="LT598483">
    <property type="protein sequence ID" value="SCU78619.1"/>
    <property type="molecule type" value="Genomic_DNA"/>
</dbReference>